<proteinExistence type="predicted"/>
<keyword evidence="3" id="KW-1185">Reference proteome</keyword>
<dbReference type="AlphaFoldDB" id="A0A317L3Q4"/>
<feature type="transmembrane region" description="Helical" evidence="1">
    <location>
        <begin position="44"/>
        <end position="72"/>
    </location>
</feature>
<dbReference type="Proteomes" id="UP000245624">
    <property type="component" value="Unassembled WGS sequence"/>
</dbReference>
<dbReference type="GO" id="GO:0051301">
    <property type="term" value="P:cell division"/>
    <property type="evidence" value="ECO:0007669"/>
    <property type="project" value="UniProtKB-KW"/>
</dbReference>
<name>A0A317L3Q4_9BACI</name>
<reference evidence="2 3" key="1">
    <citation type="submission" date="2018-05" db="EMBL/GenBank/DDBJ databases">
        <title>Genomic analysis of Gracilibacillus dipsosauri DD1 reveals novel features of a salt-tolerant amylase.</title>
        <authorList>
            <person name="Deutch C.E."/>
            <person name="Yang S."/>
        </authorList>
    </citation>
    <scope>NUCLEOTIDE SEQUENCE [LARGE SCALE GENOMIC DNA]</scope>
    <source>
        <strain evidence="2 3">DD1</strain>
    </source>
</reference>
<evidence type="ECO:0000313" key="3">
    <source>
        <dbReference type="Proteomes" id="UP000245624"/>
    </source>
</evidence>
<evidence type="ECO:0000256" key="1">
    <source>
        <dbReference type="SAM" id="Phobius"/>
    </source>
</evidence>
<accession>A0A317L3Q4</accession>
<sequence length="109" mass="12262">MKPKQLEIYNSIERFFSNNDDLTVEEKEELSKLPSENMFGLPTLILGGVGFLFGPQLLFVPIIALLFGILTFGTLDKSRGQNPWAFYIGITFSIIGIVLHELGYTHILN</sequence>
<dbReference type="EMBL" id="QGTD01000005">
    <property type="protein sequence ID" value="PWU69620.1"/>
    <property type="molecule type" value="Genomic_DNA"/>
</dbReference>
<keyword evidence="2" id="KW-0132">Cell division</keyword>
<dbReference type="OrthoDB" id="2866458at2"/>
<feature type="transmembrane region" description="Helical" evidence="1">
    <location>
        <begin position="84"/>
        <end position="107"/>
    </location>
</feature>
<evidence type="ECO:0000313" key="2">
    <source>
        <dbReference type="EMBL" id="PWU69620.1"/>
    </source>
</evidence>
<keyword evidence="2" id="KW-0131">Cell cycle</keyword>
<organism evidence="2 3">
    <name type="scientific">Gracilibacillus dipsosauri</name>
    <dbReference type="NCBI Taxonomy" id="178340"/>
    <lineage>
        <taxon>Bacteria</taxon>
        <taxon>Bacillati</taxon>
        <taxon>Bacillota</taxon>
        <taxon>Bacilli</taxon>
        <taxon>Bacillales</taxon>
        <taxon>Bacillaceae</taxon>
        <taxon>Gracilibacillus</taxon>
    </lineage>
</organism>
<gene>
    <name evidence="2" type="ORF">DLJ74_06535</name>
</gene>
<keyword evidence="1" id="KW-1133">Transmembrane helix</keyword>
<keyword evidence="1" id="KW-0812">Transmembrane</keyword>
<keyword evidence="1" id="KW-0472">Membrane</keyword>
<comment type="caution">
    <text evidence="2">The sequence shown here is derived from an EMBL/GenBank/DDBJ whole genome shotgun (WGS) entry which is preliminary data.</text>
</comment>
<dbReference type="RefSeq" id="WP_054860972.1">
    <property type="nucleotide sequence ID" value="NZ_JAJUIE010000048.1"/>
</dbReference>
<protein>
    <submittedName>
        <fullName evidence="2">Cell division protein FtsK</fullName>
    </submittedName>
</protein>